<dbReference type="KEGG" id="ghi:107895035"/>
<dbReference type="PaxDb" id="3635-A0A1U8IIL3"/>
<dbReference type="PANTHER" id="PTHR37610">
    <property type="entry name" value="CCHC-TYPE DOMAIN-CONTAINING PROTEIN"/>
    <property type="match status" value="1"/>
</dbReference>
<evidence type="ECO:0000313" key="1">
    <source>
        <dbReference type="Proteomes" id="UP000818029"/>
    </source>
</evidence>
<sequence length="205" mass="23050">MKIALLAKNKLGFVDGTYSKDSLPDEMGYQWEPCNVIVLSWILNTVSKELSARIIFASSVAVVWNDLSERLHKIDGSRIYFLHREIISHFQAHVFAQARYHQILSLLNKEPTVEATASLAVSLPPLHCITRSVKTPAWMKDYICSNQSSTSLVTGSYPISNGYSSLHLPIHTQLLAAYISSLIEPRTYAEAILDPMWVDAMQQEI</sequence>
<dbReference type="PANTHER" id="PTHR37610:SF78">
    <property type="entry name" value="GAG-POLYPEPTIDE OF LTR COPIA-TYPE-RELATED"/>
    <property type="match status" value="1"/>
</dbReference>
<dbReference type="RefSeq" id="XP_016675719.1">
    <property type="nucleotide sequence ID" value="XM_016820230.2"/>
</dbReference>
<reference evidence="2" key="2">
    <citation type="submission" date="2025-08" db="UniProtKB">
        <authorList>
            <consortium name="RefSeq"/>
        </authorList>
    </citation>
    <scope>IDENTIFICATION</scope>
</reference>
<dbReference type="OrthoDB" id="1002462at2759"/>
<evidence type="ECO:0000313" key="2">
    <source>
        <dbReference type="RefSeq" id="XP_016675719.1"/>
    </source>
</evidence>
<reference evidence="1" key="1">
    <citation type="journal article" date="2020" name="Nat. Genet.">
        <title>Genomic diversifications of five Gossypium allopolyploid species and their impact on cotton improvement.</title>
        <authorList>
            <person name="Chen Z.J."/>
            <person name="Sreedasyam A."/>
            <person name="Ando A."/>
            <person name="Song Q."/>
            <person name="De Santiago L.M."/>
            <person name="Hulse-Kemp A.M."/>
            <person name="Ding M."/>
            <person name="Ye W."/>
            <person name="Kirkbride R.C."/>
            <person name="Jenkins J."/>
            <person name="Plott C."/>
            <person name="Lovell J."/>
            <person name="Lin Y.M."/>
            <person name="Vaughn R."/>
            <person name="Liu B."/>
            <person name="Simpson S."/>
            <person name="Scheffler B.E."/>
            <person name="Wen L."/>
            <person name="Saski C.A."/>
            <person name="Grover C.E."/>
            <person name="Hu G."/>
            <person name="Conover J.L."/>
            <person name="Carlson J.W."/>
            <person name="Shu S."/>
            <person name="Boston L.B."/>
            <person name="Williams M."/>
            <person name="Peterson D.G."/>
            <person name="McGee K."/>
            <person name="Jones D.C."/>
            <person name="Wendel J.F."/>
            <person name="Stelly D.M."/>
            <person name="Grimwood J."/>
            <person name="Schmutz J."/>
        </authorList>
    </citation>
    <scope>NUCLEOTIDE SEQUENCE [LARGE SCALE GENOMIC DNA]</scope>
    <source>
        <strain evidence="1">cv. TM-1</strain>
    </source>
</reference>
<organism evidence="1 2">
    <name type="scientific">Gossypium hirsutum</name>
    <name type="common">Upland cotton</name>
    <name type="synonym">Gossypium mexicanum</name>
    <dbReference type="NCBI Taxonomy" id="3635"/>
    <lineage>
        <taxon>Eukaryota</taxon>
        <taxon>Viridiplantae</taxon>
        <taxon>Streptophyta</taxon>
        <taxon>Embryophyta</taxon>
        <taxon>Tracheophyta</taxon>
        <taxon>Spermatophyta</taxon>
        <taxon>Magnoliopsida</taxon>
        <taxon>eudicotyledons</taxon>
        <taxon>Gunneridae</taxon>
        <taxon>Pentapetalae</taxon>
        <taxon>rosids</taxon>
        <taxon>malvids</taxon>
        <taxon>Malvales</taxon>
        <taxon>Malvaceae</taxon>
        <taxon>Malvoideae</taxon>
        <taxon>Gossypium</taxon>
    </lineage>
</organism>
<accession>A0A1U8IIL3</accession>
<gene>
    <name evidence="2" type="primary">LOC107895035</name>
</gene>
<name>A0A1U8IIL3_GOSHI</name>
<dbReference type="GeneID" id="107895035"/>
<dbReference type="AlphaFoldDB" id="A0A1U8IIL3"/>
<protein>
    <submittedName>
        <fullName evidence="2">Uncharacterized protein isoform X1</fullName>
    </submittedName>
</protein>
<dbReference type="Proteomes" id="UP000818029">
    <property type="component" value="Chromosome A08"/>
</dbReference>
<keyword evidence="1" id="KW-1185">Reference proteome</keyword>
<proteinExistence type="predicted"/>